<dbReference type="Proteomes" id="UP001431783">
    <property type="component" value="Unassembled WGS sequence"/>
</dbReference>
<dbReference type="GO" id="GO:0005794">
    <property type="term" value="C:Golgi apparatus"/>
    <property type="evidence" value="ECO:0007669"/>
    <property type="project" value="TreeGrafter"/>
</dbReference>
<evidence type="ECO:0000256" key="1">
    <source>
        <dbReference type="ARBA" id="ARBA00022441"/>
    </source>
</evidence>
<accession>A0AAW1V7U9</accession>
<dbReference type="Pfam" id="PF01344">
    <property type="entry name" value="Kelch_1"/>
    <property type="match status" value="1"/>
</dbReference>
<dbReference type="InterPro" id="IPR051568">
    <property type="entry name" value="LZTR1/Attractin"/>
</dbReference>
<evidence type="ECO:0000256" key="3">
    <source>
        <dbReference type="SAM" id="MobiDB-lite"/>
    </source>
</evidence>
<dbReference type="Gene3D" id="2.120.10.80">
    <property type="entry name" value="Kelch-type beta propeller"/>
    <property type="match status" value="2"/>
</dbReference>
<dbReference type="PANTHER" id="PTHR46376:SF1">
    <property type="entry name" value="LEUCINE-ZIPPER-LIKE TRANSCRIPTIONAL REGULATOR 1"/>
    <property type="match status" value="1"/>
</dbReference>
<dbReference type="Pfam" id="PF24681">
    <property type="entry name" value="Kelch_KLHDC2_KLHL20_DRC7"/>
    <property type="match status" value="1"/>
</dbReference>
<comment type="caution">
    <text evidence="4">The sequence shown here is derived from an EMBL/GenBank/DDBJ whole genome shotgun (WGS) entry which is preliminary data.</text>
</comment>
<sequence length="806" mass="90230">MSHTNSINQWIIRIDEAIIQLCCEGILGISWFLRRAAKTRRRSRGMWSAVASLDASGPAPSARSKHSATLVGDHIYLLGGRNGNLPMKDFWRYNLVTGKWHQLKPSGDKLPCLQEHSAIAYKESLYVFGGEVGFSAGTETPLWLYDIKANTWKKIRSRKGVASPKGRRGHTALVYKGSMFIYGGYQDLRGSCSELWAFHFDTESWHLISSCPKGGNGDAYPAPRHKHSAIFHDDSLWIYGGMTDLQERSDLWKWDTRKRTWTNVKTKMNPGPLHSHAACRFPSFMIIFGGERGGHPTNELWKFNFGAEVWEKIVTPGVKPSPRAESVALTVSELLLKEPSSNSLEAKATKVRMRTCNSADRGGRHSSYLPTNRIAPSEQTYVFKASQNNYTDGSDIIQGDSKTSRSFLQEISKLSQINISRLNNKCSYTVLTGCKGDSTESLLKQHASPPTAETELNLEVASSTPVRGKLVKSKSAFVIKKNSPESGPTSPDDKINPIKKRVEFDMSTTKIPREPISVPNFNLINLPTPVLTPVEATKLVYLDTDEEADLGIEYPTNQENGEDDPKYANLSVIKRGESYSSHLGYADNPLYQHMVNSNSSKFPNSTTQYNEENVSSTSDYASIETMNRLSSASNYSVKTSTTPQEENLKNREKDKSGPFGFCNPNYMRSDIKGGVMNGDQDNNKKNAARILNDLGEDHRNSLEDLEMQNCNEKFCRNTSVFYRHSARSARPPKSLSIDSGTRVKDNNKCCRALSAGGGERRKRIEKVENNLMESKFPFFVFLIGGKEHGQVTVFQRPISIWKLKLH</sequence>
<dbReference type="InterPro" id="IPR006652">
    <property type="entry name" value="Kelch_1"/>
</dbReference>
<evidence type="ECO:0000313" key="5">
    <source>
        <dbReference type="Proteomes" id="UP001431783"/>
    </source>
</evidence>
<dbReference type="InterPro" id="IPR015915">
    <property type="entry name" value="Kelch-typ_b-propeller"/>
</dbReference>
<dbReference type="AlphaFoldDB" id="A0AAW1V7U9"/>
<keyword evidence="2" id="KW-0677">Repeat</keyword>
<reference evidence="4 5" key="1">
    <citation type="submission" date="2023-03" db="EMBL/GenBank/DDBJ databases">
        <title>Genome insight into feeding habits of ladybird beetles.</title>
        <authorList>
            <person name="Li H.-S."/>
            <person name="Huang Y.-H."/>
            <person name="Pang H."/>
        </authorList>
    </citation>
    <scope>NUCLEOTIDE SEQUENCE [LARGE SCALE GENOMIC DNA]</scope>
    <source>
        <strain evidence="4">SYSU_2023b</strain>
        <tissue evidence="4">Whole body</tissue>
    </source>
</reference>
<organism evidence="4 5">
    <name type="scientific">Henosepilachna vigintioctopunctata</name>
    <dbReference type="NCBI Taxonomy" id="420089"/>
    <lineage>
        <taxon>Eukaryota</taxon>
        <taxon>Metazoa</taxon>
        <taxon>Ecdysozoa</taxon>
        <taxon>Arthropoda</taxon>
        <taxon>Hexapoda</taxon>
        <taxon>Insecta</taxon>
        <taxon>Pterygota</taxon>
        <taxon>Neoptera</taxon>
        <taxon>Endopterygota</taxon>
        <taxon>Coleoptera</taxon>
        <taxon>Polyphaga</taxon>
        <taxon>Cucujiformia</taxon>
        <taxon>Coccinelloidea</taxon>
        <taxon>Coccinellidae</taxon>
        <taxon>Epilachninae</taxon>
        <taxon>Epilachnini</taxon>
        <taxon>Henosepilachna</taxon>
    </lineage>
</organism>
<keyword evidence="5" id="KW-1185">Reference proteome</keyword>
<evidence type="ECO:0008006" key="6">
    <source>
        <dbReference type="Google" id="ProtNLM"/>
    </source>
</evidence>
<dbReference type="EMBL" id="JARQZJ010000126">
    <property type="protein sequence ID" value="KAK9890770.1"/>
    <property type="molecule type" value="Genomic_DNA"/>
</dbReference>
<proteinExistence type="predicted"/>
<feature type="region of interest" description="Disordered" evidence="3">
    <location>
        <begin position="633"/>
        <end position="661"/>
    </location>
</feature>
<name>A0AAW1V7U9_9CUCU</name>
<dbReference type="PANTHER" id="PTHR46376">
    <property type="entry name" value="LEUCINE-ZIPPER-LIKE TRANSCRIPTIONAL REGULATOR 1"/>
    <property type="match status" value="1"/>
</dbReference>
<keyword evidence="1" id="KW-0880">Kelch repeat</keyword>
<feature type="compositionally biased region" description="Polar residues" evidence="3">
    <location>
        <begin position="633"/>
        <end position="645"/>
    </location>
</feature>
<protein>
    <recommendedName>
        <fullName evidence="6">Kelch repeat-containing protein</fullName>
    </recommendedName>
</protein>
<dbReference type="SUPFAM" id="SSF117281">
    <property type="entry name" value="Kelch motif"/>
    <property type="match status" value="2"/>
</dbReference>
<evidence type="ECO:0000256" key="2">
    <source>
        <dbReference type="ARBA" id="ARBA00022737"/>
    </source>
</evidence>
<gene>
    <name evidence="4" type="ORF">WA026_012115</name>
</gene>
<feature type="compositionally biased region" description="Basic and acidic residues" evidence="3">
    <location>
        <begin position="646"/>
        <end position="656"/>
    </location>
</feature>
<evidence type="ECO:0000313" key="4">
    <source>
        <dbReference type="EMBL" id="KAK9890770.1"/>
    </source>
</evidence>